<feature type="transmembrane region" description="Helical" evidence="2">
    <location>
        <begin position="35"/>
        <end position="56"/>
    </location>
</feature>
<sequence>MFATRAVKSMTALIIRDYRCDEQGCYWSPWWEWKIWVVVGCLLGFSIISFLFFAWFSARRRRSHGLEPFFGTAWAYGVKKVSTHNEAPLYGGQQSYMSNGYPETPYESTLSSPPPRYTSISAGHNEQPQRPPPHRGQETGDFESGIPAPYIPPRPERMHIVTYR</sequence>
<keyword evidence="2" id="KW-0812">Transmembrane</keyword>
<evidence type="ECO:0000256" key="2">
    <source>
        <dbReference type="SAM" id="Phobius"/>
    </source>
</evidence>
<evidence type="ECO:0000256" key="1">
    <source>
        <dbReference type="SAM" id="MobiDB-lite"/>
    </source>
</evidence>
<dbReference type="Proteomes" id="UP001365542">
    <property type="component" value="Unassembled WGS sequence"/>
</dbReference>
<name>A0AAV9XG99_9PEZI</name>
<keyword evidence="4" id="KW-1185">Reference proteome</keyword>
<dbReference type="Pfam" id="PF12273">
    <property type="entry name" value="RCR"/>
    <property type="match status" value="1"/>
</dbReference>
<proteinExistence type="predicted"/>
<dbReference type="EMBL" id="JAVHJO010000004">
    <property type="protein sequence ID" value="KAK6541133.1"/>
    <property type="molecule type" value="Genomic_DNA"/>
</dbReference>
<comment type="caution">
    <text evidence="3">The sequence shown here is derived from an EMBL/GenBank/DDBJ whole genome shotgun (WGS) entry which is preliminary data.</text>
</comment>
<keyword evidence="2" id="KW-1133">Transmembrane helix</keyword>
<gene>
    <name evidence="3" type="ORF">TWF694_008505</name>
</gene>
<protein>
    <submittedName>
        <fullName evidence="3">Uncharacterized protein</fullName>
    </submittedName>
</protein>
<keyword evidence="2" id="KW-0472">Membrane</keyword>
<evidence type="ECO:0000313" key="4">
    <source>
        <dbReference type="Proteomes" id="UP001365542"/>
    </source>
</evidence>
<evidence type="ECO:0000313" key="3">
    <source>
        <dbReference type="EMBL" id="KAK6541133.1"/>
    </source>
</evidence>
<accession>A0AAV9XG99</accession>
<reference evidence="3 4" key="1">
    <citation type="submission" date="2019-10" db="EMBL/GenBank/DDBJ databases">
        <authorList>
            <person name="Palmer J.M."/>
        </authorList>
    </citation>
    <scope>NUCLEOTIDE SEQUENCE [LARGE SCALE GENOMIC DNA]</scope>
    <source>
        <strain evidence="3 4">TWF694</strain>
    </source>
</reference>
<feature type="compositionally biased region" description="Polar residues" evidence="1">
    <location>
        <begin position="118"/>
        <end position="128"/>
    </location>
</feature>
<dbReference type="InterPro" id="IPR020999">
    <property type="entry name" value="Chitin_synth_reg_RCR"/>
</dbReference>
<organism evidence="3 4">
    <name type="scientific">Orbilia ellipsospora</name>
    <dbReference type="NCBI Taxonomy" id="2528407"/>
    <lineage>
        <taxon>Eukaryota</taxon>
        <taxon>Fungi</taxon>
        <taxon>Dikarya</taxon>
        <taxon>Ascomycota</taxon>
        <taxon>Pezizomycotina</taxon>
        <taxon>Orbiliomycetes</taxon>
        <taxon>Orbiliales</taxon>
        <taxon>Orbiliaceae</taxon>
        <taxon>Orbilia</taxon>
    </lineage>
</organism>
<feature type="region of interest" description="Disordered" evidence="1">
    <location>
        <begin position="103"/>
        <end position="154"/>
    </location>
</feature>
<dbReference type="AlphaFoldDB" id="A0AAV9XG99"/>